<feature type="region of interest" description="Disordered" evidence="1">
    <location>
        <begin position="14"/>
        <end position="47"/>
    </location>
</feature>
<dbReference type="Proteomes" id="UP000799291">
    <property type="component" value="Unassembled WGS sequence"/>
</dbReference>
<sequence>MRFTFQLELEFRRGGAVTEKPPKITPHATEDAPPDTTKTPREGSLGHDVRRRIAKGLSRYVRTSTLDRLPSRIDAPIIQRFTTERVELEANIPHKNVPQELEASSPGSEALVPNSNSNRRTSEHESSGSIFGLLPSTMGPLPYPGETCIAAESPNNPESGQHLSLTPETQVVSPFHTKSSNRVNRSASSLSAPNLSAISQAGIPDYPDRSTSVPRGPEQMQRTVVGSRNAQTSSSHSLNPNLKCDQCPRIFRGHDQRRKLIRHQKKLHGLAISDSECVAELEVTTASESTHDDKNFVQKHFSTPFKSPHNLSADFFSFDTLVGSFDNDYSLHTRPIPTDLRIFEGDEHDFNAPKSHSRERAQSILVPIKCDLCSTKFKGTYQRGNLKRHMRLAHSRALRSNSFLECRSCPISYKRADARRKHEWKMHKIEDCRPEKRRLGKKGTPPKLLSYDPEGNPEKRIYVPRNEECRQLQRQRKHRSTWWFSPYLNRL</sequence>
<dbReference type="AlphaFoldDB" id="A0A6G1JDY6"/>
<gene>
    <name evidence="3" type="ORF">K458DRAFT_400558</name>
</gene>
<feature type="domain" description="C2H2-type" evidence="2">
    <location>
        <begin position="406"/>
        <end position="427"/>
    </location>
</feature>
<accession>A0A6G1JDY6</accession>
<dbReference type="Gene3D" id="3.30.160.60">
    <property type="entry name" value="Classic Zinc Finger"/>
    <property type="match status" value="1"/>
</dbReference>
<feature type="region of interest" description="Disordered" evidence="1">
    <location>
        <begin position="94"/>
        <end position="130"/>
    </location>
</feature>
<keyword evidence="4" id="KW-1185">Reference proteome</keyword>
<name>A0A6G1JDY6_9PLEO</name>
<feature type="region of interest" description="Disordered" evidence="1">
    <location>
        <begin position="436"/>
        <end position="456"/>
    </location>
</feature>
<dbReference type="SMART" id="SM00355">
    <property type="entry name" value="ZnF_C2H2"/>
    <property type="match status" value="3"/>
</dbReference>
<protein>
    <recommendedName>
        <fullName evidence="2">C2H2-type domain-containing protein</fullName>
    </recommendedName>
</protein>
<evidence type="ECO:0000256" key="1">
    <source>
        <dbReference type="SAM" id="MobiDB-lite"/>
    </source>
</evidence>
<dbReference type="InterPro" id="IPR013087">
    <property type="entry name" value="Znf_C2H2_type"/>
</dbReference>
<dbReference type="EMBL" id="MU005573">
    <property type="protein sequence ID" value="KAF2688353.1"/>
    <property type="molecule type" value="Genomic_DNA"/>
</dbReference>
<evidence type="ECO:0000313" key="3">
    <source>
        <dbReference type="EMBL" id="KAF2688353.1"/>
    </source>
</evidence>
<dbReference type="PROSITE" id="PS00028">
    <property type="entry name" value="ZINC_FINGER_C2H2_1"/>
    <property type="match status" value="1"/>
</dbReference>
<organism evidence="3 4">
    <name type="scientific">Lentithecium fluviatile CBS 122367</name>
    <dbReference type="NCBI Taxonomy" id="1168545"/>
    <lineage>
        <taxon>Eukaryota</taxon>
        <taxon>Fungi</taxon>
        <taxon>Dikarya</taxon>
        <taxon>Ascomycota</taxon>
        <taxon>Pezizomycotina</taxon>
        <taxon>Dothideomycetes</taxon>
        <taxon>Pleosporomycetidae</taxon>
        <taxon>Pleosporales</taxon>
        <taxon>Massarineae</taxon>
        <taxon>Lentitheciaceae</taxon>
        <taxon>Lentithecium</taxon>
    </lineage>
</organism>
<feature type="compositionally biased region" description="Basic and acidic residues" evidence="1">
    <location>
        <begin position="38"/>
        <end position="47"/>
    </location>
</feature>
<proteinExistence type="predicted"/>
<dbReference type="OrthoDB" id="8922241at2759"/>
<reference evidence="3" key="1">
    <citation type="journal article" date="2020" name="Stud. Mycol.">
        <title>101 Dothideomycetes genomes: a test case for predicting lifestyles and emergence of pathogens.</title>
        <authorList>
            <person name="Haridas S."/>
            <person name="Albert R."/>
            <person name="Binder M."/>
            <person name="Bloem J."/>
            <person name="Labutti K."/>
            <person name="Salamov A."/>
            <person name="Andreopoulos B."/>
            <person name="Baker S."/>
            <person name="Barry K."/>
            <person name="Bills G."/>
            <person name="Bluhm B."/>
            <person name="Cannon C."/>
            <person name="Castanera R."/>
            <person name="Culley D."/>
            <person name="Daum C."/>
            <person name="Ezra D."/>
            <person name="Gonzalez J."/>
            <person name="Henrissat B."/>
            <person name="Kuo A."/>
            <person name="Liang C."/>
            <person name="Lipzen A."/>
            <person name="Lutzoni F."/>
            <person name="Magnuson J."/>
            <person name="Mondo S."/>
            <person name="Nolan M."/>
            <person name="Ohm R."/>
            <person name="Pangilinan J."/>
            <person name="Park H.-J."/>
            <person name="Ramirez L."/>
            <person name="Alfaro M."/>
            <person name="Sun H."/>
            <person name="Tritt A."/>
            <person name="Yoshinaga Y."/>
            <person name="Zwiers L.-H."/>
            <person name="Turgeon B."/>
            <person name="Goodwin S."/>
            <person name="Spatafora J."/>
            <person name="Crous P."/>
            <person name="Grigoriev I."/>
        </authorList>
    </citation>
    <scope>NUCLEOTIDE SEQUENCE</scope>
    <source>
        <strain evidence="3">CBS 122367</strain>
    </source>
</reference>
<evidence type="ECO:0000313" key="4">
    <source>
        <dbReference type="Proteomes" id="UP000799291"/>
    </source>
</evidence>
<evidence type="ECO:0000259" key="2">
    <source>
        <dbReference type="PROSITE" id="PS00028"/>
    </source>
</evidence>